<evidence type="ECO:0000259" key="1">
    <source>
        <dbReference type="Pfam" id="PF14130"/>
    </source>
</evidence>
<dbReference type="Pfam" id="PF14130">
    <property type="entry name" value="Cap4_nuclease"/>
    <property type="match status" value="1"/>
</dbReference>
<feature type="domain" description="CD-NTase associated protein 4-like DNA endonuclease" evidence="1">
    <location>
        <begin position="32"/>
        <end position="254"/>
    </location>
</feature>
<dbReference type="InterPro" id="IPR025382">
    <property type="entry name" value="Cap4-like_endonuclease_dom"/>
</dbReference>
<evidence type="ECO:0000313" key="2">
    <source>
        <dbReference type="EMBL" id="RAI71181.1"/>
    </source>
</evidence>
<dbReference type="GO" id="GO:0004518">
    <property type="term" value="F:nuclease activity"/>
    <property type="evidence" value="ECO:0007669"/>
    <property type="project" value="InterPro"/>
</dbReference>
<dbReference type="AlphaFoldDB" id="A0A327N7R1"/>
<organism evidence="2 3">
    <name type="scientific">Pseudomonas fluorescens</name>
    <dbReference type="NCBI Taxonomy" id="294"/>
    <lineage>
        <taxon>Bacteria</taxon>
        <taxon>Pseudomonadati</taxon>
        <taxon>Pseudomonadota</taxon>
        <taxon>Gammaproteobacteria</taxon>
        <taxon>Pseudomonadales</taxon>
        <taxon>Pseudomonadaceae</taxon>
        <taxon>Pseudomonas</taxon>
    </lineage>
</organism>
<dbReference type="EMBL" id="QLIN01000002">
    <property type="protein sequence ID" value="RAI71181.1"/>
    <property type="molecule type" value="Genomic_DNA"/>
</dbReference>
<protein>
    <recommendedName>
        <fullName evidence="1">CD-NTase associated protein 4-like DNA endonuclease domain-containing protein</fullName>
    </recommendedName>
</protein>
<sequence length="396" mass="42933">MAKVHREHALTISAGAAELLLVANKPGLTETGGGHGAKGVDFQRWWAVLRMVELEQAGEIDFLLLFETVQDVTELDSSDTPSRARVYQIKKKDRGEWSWSVLTGTTVPPKKKNPAASAKSVLPKFEKVGDSALGKLQLSLAAFDKLPVQAFFISNAGCDIPLAAGGNAATSMPCSLADFSPDHVDLLSQALSSLNASGSPAPDLTKLMLKRVAIHPDEPSSYVIKVALELLMQRSPAHAGQAASFVESLVTKISPLGRHTDTCSSFGELIKQRGFARHEFISAMGALEAIPDYSAYLSVWLTQLQTEGMDFMLATAVRAEVARVVREQLAGTTPPDVRSVHNFCDSWLDVNAAGPHLRPYFEACLAELKKNFTSFRDAELLARFAMRAIKKCVDPN</sequence>
<dbReference type="Proteomes" id="UP000249493">
    <property type="component" value="Unassembled WGS sequence"/>
</dbReference>
<accession>A0A327N7R1</accession>
<comment type="caution">
    <text evidence="2">The sequence shown here is derived from an EMBL/GenBank/DDBJ whole genome shotgun (WGS) entry which is preliminary data.</text>
</comment>
<proteinExistence type="predicted"/>
<name>A0A327N7R1_PSEFL</name>
<evidence type="ECO:0000313" key="3">
    <source>
        <dbReference type="Proteomes" id="UP000249493"/>
    </source>
</evidence>
<reference evidence="2 3" key="1">
    <citation type="submission" date="2018-06" db="EMBL/GenBank/DDBJ databases">
        <authorList>
            <person name="Zhirakovskaya E."/>
        </authorList>
    </citation>
    <scope>NUCLEOTIDE SEQUENCE [LARGE SCALE GENOMIC DNA]</scope>
    <source>
        <strain evidence="2 3">LY3</strain>
    </source>
</reference>
<gene>
    <name evidence="2" type="ORF">DOZ80_04855</name>
</gene>